<feature type="region of interest" description="Disordered" evidence="1">
    <location>
        <begin position="84"/>
        <end position="124"/>
    </location>
</feature>
<dbReference type="InterPro" id="IPR035940">
    <property type="entry name" value="CAP_sf"/>
</dbReference>
<evidence type="ECO:0000313" key="3">
    <source>
        <dbReference type="Proteomes" id="UP000886998"/>
    </source>
</evidence>
<protein>
    <submittedName>
        <fullName evidence="2">Golgi-associated plant pathogenesis-related protein 1</fullName>
    </submittedName>
</protein>
<keyword evidence="3" id="KW-1185">Reference proteome</keyword>
<dbReference type="SUPFAM" id="SSF55797">
    <property type="entry name" value="PR-1-like"/>
    <property type="match status" value="1"/>
</dbReference>
<reference evidence="2" key="1">
    <citation type="submission" date="2020-08" db="EMBL/GenBank/DDBJ databases">
        <title>Multicomponent nature underlies the extraordinary mechanical properties of spider dragline silk.</title>
        <authorList>
            <person name="Kono N."/>
            <person name="Nakamura H."/>
            <person name="Mori M."/>
            <person name="Yoshida Y."/>
            <person name="Ohtoshi R."/>
            <person name="Malay A.D."/>
            <person name="Moran D.A.P."/>
            <person name="Tomita M."/>
            <person name="Numata K."/>
            <person name="Arakawa K."/>
        </authorList>
    </citation>
    <scope>NUCLEOTIDE SEQUENCE</scope>
</reference>
<dbReference type="OrthoDB" id="337038at2759"/>
<accession>A0A8X6XJB0</accession>
<evidence type="ECO:0000256" key="1">
    <source>
        <dbReference type="SAM" id="MobiDB-lite"/>
    </source>
</evidence>
<feature type="compositionally biased region" description="Basic residues" evidence="1">
    <location>
        <begin position="86"/>
        <end position="96"/>
    </location>
</feature>
<feature type="non-terminal residue" evidence="2">
    <location>
        <position position="1"/>
    </location>
</feature>
<comment type="caution">
    <text evidence="2">The sequence shown here is derived from an EMBL/GenBank/DDBJ whole genome shotgun (WGS) entry which is preliminary data.</text>
</comment>
<sequence length="124" mass="14322">QHGQGWAEKLAEKGFLQYSENPGLGENISLVDLDQPSKKGEQIVKEWYKEINNYNYSKPGWKRGAYHVRSCYGRAQQKSRSWCCHSRTKKTRRRQLQRPAGNNNTCQVNLRRNAAPTEESNPGQ</sequence>
<dbReference type="Proteomes" id="UP000886998">
    <property type="component" value="Unassembled WGS sequence"/>
</dbReference>
<dbReference type="EMBL" id="BMAV01008868">
    <property type="protein sequence ID" value="GFY52736.1"/>
    <property type="molecule type" value="Genomic_DNA"/>
</dbReference>
<proteinExistence type="predicted"/>
<name>A0A8X6XJB0_9ARAC</name>
<dbReference type="AlphaFoldDB" id="A0A8X6XJB0"/>
<organism evidence="2 3">
    <name type="scientific">Trichonephila inaurata madagascariensis</name>
    <dbReference type="NCBI Taxonomy" id="2747483"/>
    <lineage>
        <taxon>Eukaryota</taxon>
        <taxon>Metazoa</taxon>
        <taxon>Ecdysozoa</taxon>
        <taxon>Arthropoda</taxon>
        <taxon>Chelicerata</taxon>
        <taxon>Arachnida</taxon>
        <taxon>Araneae</taxon>
        <taxon>Araneomorphae</taxon>
        <taxon>Entelegynae</taxon>
        <taxon>Araneoidea</taxon>
        <taxon>Nephilidae</taxon>
        <taxon>Trichonephila</taxon>
        <taxon>Trichonephila inaurata</taxon>
    </lineage>
</organism>
<dbReference type="Gene3D" id="3.40.33.10">
    <property type="entry name" value="CAP"/>
    <property type="match status" value="1"/>
</dbReference>
<evidence type="ECO:0000313" key="2">
    <source>
        <dbReference type="EMBL" id="GFY52736.1"/>
    </source>
</evidence>
<feature type="compositionally biased region" description="Polar residues" evidence="1">
    <location>
        <begin position="100"/>
        <end position="110"/>
    </location>
</feature>
<gene>
    <name evidence="2" type="primary">GLIPR2_2</name>
    <name evidence="2" type="ORF">TNIN_25071</name>
</gene>